<organism evidence="5 6">
    <name type="scientific">Acanthaster planci</name>
    <name type="common">Crown-of-thorns starfish</name>
    <dbReference type="NCBI Taxonomy" id="133434"/>
    <lineage>
        <taxon>Eukaryota</taxon>
        <taxon>Metazoa</taxon>
        <taxon>Echinodermata</taxon>
        <taxon>Eleutherozoa</taxon>
        <taxon>Asterozoa</taxon>
        <taxon>Asteroidea</taxon>
        <taxon>Valvatacea</taxon>
        <taxon>Valvatida</taxon>
        <taxon>Acanthasteridae</taxon>
        <taxon>Acanthaster</taxon>
    </lineage>
</organism>
<gene>
    <name evidence="6" type="primary">LOC110991142</name>
</gene>
<protein>
    <submittedName>
        <fullName evidence="6">Uncharacterized protein LOC110991142 isoform X1</fullName>
    </submittedName>
</protein>
<evidence type="ECO:0000259" key="4">
    <source>
        <dbReference type="PROSITE" id="PS51253"/>
    </source>
</evidence>
<proteinExistence type="predicted"/>
<keyword evidence="2" id="KW-0238">DNA-binding</keyword>
<dbReference type="PANTHER" id="PTHR19303:SF74">
    <property type="entry name" value="POGO TRANSPOSABLE ELEMENT WITH KRAB DOMAIN"/>
    <property type="match status" value="1"/>
</dbReference>
<name>A0A8B8A2Y4_ACAPL</name>
<dbReference type="Pfam" id="PF05225">
    <property type="entry name" value="HTH_psq"/>
    <property type="match status" value="1"/>
</dbReference>
<evidence type="ECO:0000313" key="5">
    <source>
        <dbReference type="Proteomes" id="UP000694845"/>
    </source>
</evidence>
<keyword evidence="5" id="KW-1185">Reference proteome</keyword>
<reference evidence="6" key="1">
    <citation type="submission" date="2025-08" db="UniProtKB">
        <authorList>
            <consortium name="RefSeq"/>
        </authorList>
    </citation>
    <scope>IDENTIFICATION</scope>
</reference>
<dbReference type="GO" id="GO:0005634">
    <property type="term" value="C:nucleus"/>
    <property type="evidence" value="ECO:0007669"/>
    <property type="project" value="UniProtKB-SubCell"/>
</dbReference>
<accession>A0A8B8A2Y4</accession>
<dbReference type="InterPro" id="IPR006600">
    <property type="entry name" value="HTH_CenpB_DNA-bd_dom"/>
</dbReference>
<evidence type="ECO:0000256" key="1">
    <source>
        <dbReference type="ARBA" id="ARBA00004123"/>
    </source>
</evidence>
<dbReference type="Gene3D" id="1.10.10.60">
    <property type="entry name" value="Homeodomain-like"/>
    <property type="match status" value="1"/>
</dbReference>
<evidence type="ECO:0000256" key="3">
    <source>
        <dbReference type="ARBA" id="ARBA00023242"/>
    </source>
</evidence>
<dbReference type="RefSeq" id="XP_022112044.1">
    <property type="nucleotide sequence ID" value="XM_022256352.1"/>
</dbReference>
<keyword evidence="3" id="KW-0539">Nucleus</keyword>
<dbReference type="Proteomes" id="UP000694845">
    <property type="component" value="Unplaced"/>
</dbReference>
<dbReference type="InterPro" id="IPR050863">
    <property type="entry name" value="CenT-Element_Derived"/>
</dbReference>
<evidence type="ECO:0000256" key="2">
    <source>
        <dbReference type="ARBA" id="ARBA00023125"/>
    </source>
</evidence>
<dbReference type="InterPro" id="IPR004875">
    <property type="entry name" value="DDE_SF_endonuclease_dom"/>
</dbReference>
<dbReference type="KEGG" id="aplc:110991142"/>
<dbReference type="InterPro" id="IPR007889">
    <property type="entry name" value="HTH_Psq"/>
</dbReference>
<comment type="subcellular location">
    <subcellularLocation>
        <location evidence="1">Nucleus</location>
    </subcellularLocation>
</comment>
<dbReference type="InterPro" id="IPR036397">
    <property type="entry name" value="RNaseH_sf"/>
</dbReference>
<dbReference type="SUPFAM" id="SSF46689">
    <property type="entry name" value="Homeodomain-like"/>
    <property type="match status" value="1"/>
</dbReference>
<feature type="domain" description="HTH CENPB-type" evidence="4">
    <location>
        <begin position="137"/>
        <end position="214"/>
    </location>
</feature>
<sequence length="579" mass="64709">MQTRHKFNICEVFHLPHVYGVIGTCIYSHSVFKGIHCKYLLNIYFNHMGDLNNLKTAAFLKGDFNEQPMRFMSCRLIMPRKKTSWTPTYGKWKTEAMERAMQAVKNEKLGLRQAAKQYGVPQATLCRRLRKGVSAVEPATRPPIFTAEDEQLLVQYVQEMEALGFGLSISAVRKLAYEMAEDAGINHRFNKEEKKAGYDWYQGFMRRHPELSLRKPEGLSAARAAMLNPKVIGDHFTKLGEVLDTTGLKSKPAQIYNLDETGLSLVHTPSKVISTKGKKTVQSRTSGDRGENVTVLVCANAQGTVLPPFIIFKGKRLSPALTQSAPPGTLFGVSDSSFINAELFETWIKRMFIPSLPPSRPVLLILDGHYSHITISTLKLARENSIHIYCLPPHTTNHTQPLDKSVFRSVKSSYNQRCERFMRENPQRLITRYDFCGIFRDVFHSALSMANIVSGFKSTGIYPFNPLAITTEHMQFSSVETELEFAEPVQGEVASAASNSSITTIPVVLNAGSTVIDLPTVDAPASVPASEDDVPMEIDTDTPSQFPLVVDFKVHNTYIHVPIGLNVKKLKLKISNKLA</sequence>
<dbReference type="SMART" id="SM00674">
    <property type="entry name" value="CENPB"/>
    <property type="match status" value="1"/>
</dbReference>
<dbReference type="OrthoDB" id="10031330at2759"/>
<dbReference type="Gene3D" id="3.30.420.10">
    <property type="entry name" value="Ribonuclease H-like superfamily/Ribonuclease H"/>
    <property type="match status" value="1"/>
</dbReference>
<dbReference type="GeneID" id="110991142"/>
<dbReference type="Pfam" id="PF03221">
    <property type="entry name" value="HTH_Tnp_Tc5"/>
    <property type="match status" value="1"/>
</dbReference>
<dbReference type="GO" id="GO:0003677">
    <property type="term" value="F:DNA binding"/>
    <property type="evidence" value="ECO:0007669"/>
    <property type="project" value="UniProtKB-KW"/>
</dbReference>
<dbReference type="InterPro" id="IPR009057">
    <property type="entry name" value="Homeodomain-like_sf"/>
</dbReference>
<dbReference type="PROSITE" id="PS51253">
    <property type="entry name" value="HTH_CENPB"/>
    <property type="match status" value="1"/>
</dbReference>
<dbReference type="Pfam" id="PF03184">
    <property type="entry name" value="DDE_1"/>
    <property type="match status" value="1"/>
</dbReference>
<dbReference type="AlphaFoldDB" id="A0A8B8A2Y4"/>
<dbReference type="PANTHER" id="PTHR19303">
    <property type="entry name" value="TRANSPOSON"/>
    <property type="match status" value="1"/>
</dbReference>
<evidence type="ECO:0000313" key="6">
    <source>
        <dbReference type="RefSeq" id="XP_022112044.1"/>
    </source>
</evidence>